<dbReference type="PANTHER" id="PTHR48077:SF6">
    <property type="entry name" value="TRYPTOPHAN SYNTHASE"/>
    <property type="match status" value="1"/>
</dbReference>
<dbReference type="GO" id="GO:0052684">
    <property type="term" value="F:L-serine hydro-lyase (adding indole, L-tryptophan-forming) activity"/>
    <property type="evidence" value="ECO:0007669"/>
    <property type="project" value="TreeGrafter"/>
</dbReference>
<keyword evidence="2" id="KW-0663">Pyridoxal phosphate</keyword>
<dbReference type="SUPFAM" id="SSF53686">
    <property type="entry name" value="Tryptophan synthase beta subunit-like PLP-dependent enzymes"/>
    <property type="match status" value="1"/>
</dbReference>
<dbReference type="AlphaFoldDB" id="A0AA35CKI4"/>
<evidence type="ECO:0008006" key="5">
    <source>
        <dbReference type="Google" id="ProtNLM"/>
    </source>
</evidence>
<dbReference type="Proteomes" id="UP001163687">
    <property type="component" value="Chromosome"/>
</dbReference>
<proteinExistence type="predicted"/>
<evidence type="ECO:0000256" key="1">
    <source>
        <dbReference type="ARBA" id="ARBA00001933"/>
    </source>
</evidence>
<dbReference type="GO" id="GO:0005737">
    <property type="term" value="C:cytoplasm"/>
    <property type="evidence" value="ECO:0007669"/>
    <property type="project" value="TreeGrafter"/>
</dbReference>
<reference evidence="3" key="1">
    <citation type="submission" date="2022-03" db="EMBL/GenBank/DDBJ databases">
        <title>Complete genome sequence of Caldinitratiruptor microaerophilus.</title>
        <authorList>
            <person name="Mukaiyama R."/>
            <person name="Nishiyama T."/>
            <person name="Ueda K."/>
        </authorList>
    </citation>
    <scope>NUCLEOTIDE SEQUENCE</scope>
    <source>
        <strain evidence="3">JCM 16183</strain>
    </source>
</reference>
<dbReference type="KEGG" id="cmic:caldi_00960"/>
<organism evidence="3 4">
    <name type="scientific">Caldinitratiruptor microaerophilus</name>
    <dbReference type="NCBI Taxonomy" id="671077"/>
    <lineage>
        <taxon>Bacteria</taxon>
        <taxon>Bacillati</taxon>
        <taxon>Bacillota</taxon>
        <taxon>Clostridia</taxon>
        <taxon>Eubacteriales</taxon>
        <taxon>Symbiobacteriaceae</taxon>
        <taxon>Caldinitratiruptor</taxon>
    </lineage>
</organism>
<evidence type="ECO:0000313" key="4">
    <source>
        <dbReference type="Proteomes" id="UP001163687"/>
    </source>
</evidence>
<name>A0AA35CKI4_9FIRM</name>
<gene>
    <name evidence="3" type="ORF">caldi_00960</name>
</gene>
<sequence>MSNSGGQHLSRLRGGSALDRDLLPESEIPQAWYNIQADMPRRPAPPLHPATKKPVGPDDLVPIFPMALAEQEVSTERWIPIPEAVREDFAPPGIHAGGLRFHGAAPLVSQLVEDGIVEARAYGQLSVFEAAVLFARSEGILPAPESAHAVKAAVDEALQAKEAGEPRVILFGLSGHGHFDMVAYDAYLHGRLEDFDYPGEAIEESLRAIAPLQP</sequence>
<dbReference type="GO" id="GO:0004834">
    <property type="term" value="F:tryptophan synthase activity"/>
    <property type="evidence" value="ECO:0007669"/>
    <property type="project" value="InterPro"/>
</dbReference>
<dbReference type="InterPro" id="IPR036052">
    <property type="entry name" value="TrpB-like_PALP_sf"/>
</dbReference>
<dbReference type="Gene3D" id="3.40.50.1100">
    <property type="match status" value="1"/>
</dbReference>
<accession>A0AA35CKI4</accession>
<dbReference type="EMBL" id="AP025628">
    <property type="protein sequence ID" value="BDG59006.1"/>
    <property type="molecule type" value="Genomic_DNA"/>
</dbReference>
<dbReference type="PANTHER" id="PTHR48077">
    <property type="entry name" value="TRYPTOPHAN SYNTHASE-RELATED"/>
    <property type="match status" value="1"/>
</dbReference>
<protein>
    <recommendedName>
        <fullName evidence="5">Pyridoxal-phosphate dependent enzyme</fullName>
    </recommendedName>
</protein>
<dbReference type="InterPro" id="IPR023026">
    <property type="entry name" value="Trp_synth_beta/beta-like"/>
</dbReference>
<keyword evidence="4" id="KW-1185">Reference proteome</keyword>
<comment type="cofactor">
    <cofactor evidence="1">
        <name>pyridoxal 5'-phosphate</name>
        <dbReference type="ChEBI" id="CHEBI:597326"/>
    </cofactor>
</comment>
<evidence type="ECO:0000256" key="2">
    <source>
        <dbReference type="ARBA" id="ARBA00022898"/>
    </source>
</evidence>
<evidence type="ECO:0000313" key="3">
    <source>
        <dbReference type="EMBL" id="BDG59006.1"/>
    </source>
</evidence>